<dbReference type="AlphaFoldDB" id="A0AAW1RHJ5"/>
<organism evidence="3 4">
    <name type="scientific">Apatococcus lobatus</name>
    <dbReference type="NCBI Taxonomy" id="904363"/>
    <lineage>
        <taxon>Eukaryota</taxon>
        <taxon>Viridiplantae</taxon>
        <taxon>Chlorophyta</taxon>
        <taxon>core chlorophytes</taxon>
        <taxon>Trebouxiophyceae</taxon>
        <taxon>Chlorellales</taxon>
        <taxon>Chlorellaceae</taxon>
        <taxon>Apatococcus</taxon>
    </lineage>
</organism>
<dbReference type="SUPFAM" id="SSF51430">
    <property type="entry name" value="NAD(P)-linked oxidoreductase"/>
    <property type="match status" value="1"/>
</dbReference>
<name>A0AAW1RHJ5_9CHLO</name>
<dbReference type="Pfam" id="PF00248">
    <property type="entry name" value="Aldo_ket_red"/>
    <property type="match status" value="1"/>
</dbReference>
<dbReference type="EMBL" id="JALJOS010000011">
    <property type="protein sequence ID" value="KAK9832955.1"/>
    <property type="molecule type" value="Genomic_DNA"/>
</dbReference>
<comment type="caution">
    <text evidence="3">The sequence shown here is derived from an EMBL/GenBank/DDBJ whole genome shotgun (WGS) entry which is preliminary data.</text>
</comment>
<evidence type="ECO:0000259" key="2">
    <source>
        <dbReference type="Pfam" id="PF00248"/>
    </source>
</evidence>
<dbReference type="PANTHER" id="PTHR43625:SF40">
    <property type="entry name" value="ALDO-KETO REDUCTASE YAKC [NADP(+)]"/>
    <property type="match status" value="1"/>
</dbReference>
<dbReference type="InterPro" id="IPR036812">
    <property type="entry name" value="NAD(P)_OxRdtase_dom_sf"/>
</dbReference>
<accession>A0AAW1RHJ5</accession>
<dbReference type="InterPro" id="IPR050791">
    <property type="entry name" value="Aldo-Keto_reductase"/>
</dbReference>
<feature type="domain" description="NADP-dependent oxidoreductase" evidence="2">
    <location>
        <begin position="33"/>
        <end position="317"/>
    </location>
</feature>
<reference evidence="3 4" key="1">
    <citation type="journal article" date="2024" name="Nat. Commun.">
        <title>Phylogenomics reveals the evolutionary origins of lichenization in chlorophyte algae.</title>
        <authorList>
            <person name="Puginier C."/>
            <person name="Libourel C."/>
            <person name="Otte J."/>
            <person name="Skaloud P."/>
            <person name="Haon M."/>
            <person name="Grisel S."/>
            <person name="Petersen M."/>
            <person name="Berrin J.G."/>
            <person name="Delaux P.M."/>
            <person name="Dal Grande F."/>
            <person name="Keller J."/>
        </authorList>
    </citation>
    <scope>NUCLEOTIDE SEQUENCE [LARGE SCALE GENOMIC DNA]</scope>
    <source>
        <strain evidence="3 4">SAG 2145</strain>
    </source>
</reference>
<proteinExistence type="predicted"/>
<dbReference type="PANTHER" id="PTHR43625">
    <property type="entry name" value="AFLATOXIN B1 ALDEHYDE REDUCTASE"/>
    <property type="match status" value="1"/>
</dbReference>
<evidence type="ECO:0000256" key="1">
    <source>
        <dbReference type="ARBA" id="ARBA00023002"/>
    </source>
</evidence>
<keyword evidence="1" id="KW-0560">Oxidoreductase</keyword>
<dbReference type="PRINTS" id="PR00069">
    <property type="entry name" value="ALDKETRDTASE"/>
</dbReference>
<keyword evidence="4" id="KW-1185">Reference proteome</keyword>
<dbReference type="Proteomes" id="UP001438707">
    <property type="component" value="Unassembled WGS sequence"/>
</dbReference>
<dbReference type="GO" id="GO:0016491">
    <property type="term" value="F:oxidoreductase activity"/>
    <property type="evidence" value="ECO:0007669"/>
    <property type="project" value="UniProtKB-KW"/>
</dbReference>
<sequence length="337" mass="37452">MPASRQLPVHKLGSDGLLSSQQGIGYMGMSTAYTDKNPPTVTDEECIAVIEKALELGCTHLDTSNVYGPETNERLLGKAIKGKRDKFTLATKCGVVNRNGQRGVDGSRKAVREACLASLDRLQTEYIDLYYLHRVDRSLPIEETFKEFKALKEEGKIRDVGISEATAEEIRRAHAVTPLSAVQLEWSLWTRGAEREVIPTCRELGIGIVTYSPLGRSFLTGTITSLNNLHENDFRINKQPRFQGENFQKNLELLKQLDSLAQQKGATPGQLALAWVHSQGPDVFPIPGTKRIKYLQENVAAAFIELSPAERKDVEAIFDQVSGPRYTEDMAKLSGDY</sequence>
<dbReference type="InterPro" id="IPR020471">
    <property type="entry name" value="AKR"/>
</dbReference>
<gene>
    <name evidence="3" type="ORF">WJX74_002680</name>
</gene>
<dbReference type="InterPro" id="IPR023210">
    <property type="entry name" value="NADP_OxRdtase_dom"/>
</dbReference>
<evidence type="ECO:0000313" key="4">
    <source>
        <dbReference type="Proteomes" id="UP001438707"/>
    </source>
</evidence>
<dbReference type="CDD" id="cd19076">
    <property type="entry name" value="AKR_AKR13A_13D"/>
    <property type="match status" value="1"/>
</dbReference>
<dbReference type="Gene3D" id="3.20.20.100">
    <property type="entry name" value="NADP-dependent oxidoreductase domain"/>
    <property type="match status" value="1"/>
</dbReference>
<dbReference type="GO" id="GO:0005737">
    <property type="term" value="C:cytoplasm"/>
    <property type="evidence" value="ECO:0007669"/>
    <property type="project" value="TreeGrafter"/>
</dbReference>
<protein>
    <recommendedName>
        <fullName evidence="2">NADP-dependent oxidoreductase domain-containing protein</fullName>
    </recommendedName>
</protein>
<evidence type="ECO:0000313" key="3">
    <source>
        <dbReference type="EMBL" id="KAK9832955.1"/>
    </source>
</evidence>